<keyword evidence="3" id="KW-0496">Mitochondrion</keyword>
<dbReference type="InterPro" id="IPR011765">
    <property type="entry name" value="Pept_M16_N"/>
</dbReference>
<dbReference type="PANTHER" id="PTHR11851:SF226">
    <property type="entry name" value="CYTOCHROME B-C1 COMPLEX SUBUNIT 2, MITOCHONDRIAL"/>
    <property type="match status" value="1"/>
</dbReference>
<evidence type="ECO:0000256" key="1">
    <source>
        <dbReference type="ARBA" id="ARBA00004173"/>
    </source>
</evidence>
<proteinExistence type="predicted"/>
<dbReference type="Pfam" id="PF00675">
    <property type="entry name" value="Peptidase_M16"/>
    <property type="match status" value="1"/>
</dbReference>
<sequence length="472" mass="50122">MSACARWLKLEGTGVMRGIQSLNHLSRRCYAATRISPLTEPLGSPKPSKVIARSAENVQVSKLPSGLVVASLETFSPVSKIGVFVKAGSRYEPVGNLGVTHLLRLAGNLTTKGVSAFKISRGLEALGSTLSVTSTREHMVYSLDFLRDDFDHVIEYLANLTTATDFRPWEVSELTSRVKIDKALAAQCAQTSVFENLHQAAYKNALANSLYCPDFRVGKISRDNMQEFVANNYKSSRMAVVGLGVSHSALKQVAQQFFDVHKGAGASGDKAIYHGGELRVQNGDSLTHTLLACEGAASGTAEANAFSVLQQLLGVGPQVKRGSSISSKLSQGIAKATTQPFDASAFNISYSDSGLFGLYTIAQAGSAKEVIKAAMAQVSAVAKGVSEQDLIRAKSQLKTEYLMVLEGSEGLLEEIGAQALASGAYSSPDDVAKAIDSVTSSDVANAAKKFVSSKKTMASRGHLVNTPFVDEL</sequence>
<organism evidence="6 7">
    <name type="scientific">Astyanax mexicanus</name>
    <name type="common">Blind cave fish</name>
    <name type="synonym">Astyanax fasciatus mexicanus</name>
    <dbReference type="NCBI Taxonomy" id="7994"/>
    <lineage>
        <taxon>Eukaryota</taxon>
        <taxon>Metazoa</taxon>
        <taxon>Chordata</taxon>
        <taxon>Craniata</taxon>
        <taxon>Vertebrata</taxon>
        <taxon>Euteleostomi</taxon>
        <taxon>Actinopterygii</taxon>
        <taxon>Neopterygii</taxon>
        <taxon>Teleostei</taxon>
        <taxon>Ostariophysi</taxon>
        <taxon>Characiformes</taxon>
        <taxon>Characoidei</taxon>
        <taxon>Acestrorhamphidae</taxon>
        <taxon>Acestrorhamphinae</taxon>
        <taxon>Astyanax</taxon>
    </lineage>
</organism>
<feature type="domain" description="Peptidase M16 N-terminal" evidence="4">
    <location>
        <begin position="69"/>
        <end position="214"/>
    </location>
</feature>
<evidence type="ECO:0000313" key="6">
    <source>
        <dbReference type="EMBL" id="KAG9264389.1"/>
    </source>
</evidence>
<evidence type="ECO:0000256" key="2">
    <source>
        <dbReference type="ARBA" id="ARBA00022946"/>
    </source>
</evidence>
<dbReference type="InterPro" id="IPR007863">
    <property type="entry name" value="Peptidase_M16_C"/>
</dbReference>
<dbReference type="PANTHER" id="PTHR11851">
    <property type="entry name" value="METALLOPROTEASE"/>
    <property type="match status" value="1"/>
</dbReference>
<dbReference type="GO" id="GO:0016020">
    <property type="term" value="C:membrane"/>
    <property type="evidence" value="ECO:0007669"/>
    <property type="project" value="UniProtKB-ARBA"/>
</dbReference>
<keyword evidence="2" id="KW-0809">Transit peptide</keyword>
<dbReference type="Gene3D" id="3.30.830.10">
    <property type="entry name" value="Metalloenzyme, LuxS/M16 peptidase-like"/>
    <property type="match status" value="2"/>
</dbReference>
<dbReference type="InterPro" id="IPR050361">
    <property type="entry name" value="MPP/UQCRC_Complex"/>
</dbReference>
<feature type="domain" description="Peptidase M16 C-terminal" evidence="5">
    <location>
        <begin position="219"/>
        <end position="397"/>
    </location>
</feature>
<dbReference type="Proteomes" id="UP000752171">
    <property type="component" value="Unassembled WGS sequence"/>
</dbReference>
<protein>
    <submittedName>
        <fullName evidence="6">Cytochrome b-c1 complex subunit 2, mitochondrial-like</fullName>
    </submittedName>
</protein>
<evidence type="ECO:0000256" key="3">
    <source>
        <dbReference type="ARBA" id="ARBA00023128"/>
    </source>
</evidence>
<gene>
    <name evidence="6" type="primary">UQCRC2</name>
    <name evidence="6" type="ORF">AMEX_G22656</name>
</gene>
<dbReference type="GO" id="GO:0005739">
    <property type="term" value="C:mitochondrion"/>
    <property type="evidence" value="ECO:0007669"/>
    <property type="project" value="UniProtKB-SubCell"/>
</dbReference>
<dbReference type="InterPro" id="IPR011249">
    <property type="entry name" value="Metalloenz_LuxS/M16"/>
</dbReference>
<accession>A0A8T2KZU1</accession>
<comment type="caution">
    <text evidence="6">The sequence shown here is derived from an EMBL/GenBank/DDBJ whole genome shotgun (WGS) entry which is preliminary data.</text>
</comment>
<evidence type="ECO:0000313" key="7">
    <source>
        <dbReference type="Proteomes" id="UP000752171"/>
    </source>
</evidence>
<evidence type="ECO:0000259" key="4">
    <source>
        <dbReference type="Pfam" id="PF00675"/>
    </source>
</evidence>
<dbReference type="AlphaFoldDB" id="A0A8T2KZU1"/>
<evidence type="ECO:0000259" key="5">
    <source>
        <dbReference type="Pfam" id="PF05193"/>
    </source>
</evidence>
<comment type="subcellular location">
    <subcellularLocation>
        <location evidence="1">Mitochondrion</location>
    </subcellularLocation>
</comment>
<dbReference type="Pfam" id="PF05193">
    <property type="entry name" value="Peptidase_M16_C"/>
    <property type="match status" value="1"/>
</dbReference>
<dbReference type="EMBL" id="JAICCE010000019">
    <property type="protein sequence ID" value="KAG9264389.1"/>
    <property type="molecule type" value="Genomic_DNA"/>
</dbReference>
<dbReference type="FunFam" id="3.30.830.10:FF:000021">
    <property type="entry name" value="Cytochrome b-c1 complex subunit 2"/>
    <property type="match status" value="1"/>
</dbReference>
<dbReference type="FunFam" id="3.30.830.10:FF:000039">
    <property type="entry name" value="Ubiquinol-cytochrome c reductase core subunit 2"/>
    <property type="match status" value="1"/>
</dbReference>
<dbReference type="SUPFAM" id="SSF63411">
    <property type="entry name" value="LuxS/MPP-like metallohydrolase"/>
    <property type="match status" value="2"/>
</dbReference>
<reference evidence="6 7" key="1">
    <citation type="submission" date="2021-07" db="EMBL/GenBank/DDBJ databases">
        <authorList>
            <person name="Imarazene B."/>
            <person name="Zahm M."/>
            <person name="Klopp C."/>
            <person name="Cabau C."/>
            <person name="Beille S."/>
            <person name="Jouanno E."/>
            <person name="Castinel A."/>
            <person name="Lluch J."/>
            <person name="Gil L."/>
            <person name="Kuchtly C."/>
            <person name="Lopez Roques C."/>
            <person name="Donnadieu C."/>
            <person name="Parrinello H."/>
            <person name="Journot L."/>
            <person name="Du K."/>
            <person name="Schartl M."/>
            <person name="Retaux S."/>
            <person name="Guiguen Y."/>
        </authorList>
    </citation>
    <scope>NUCLEOTIDE SEQUENCE [LARGE SCALE GENOMIC DNA]</scope>
    <source>
        <strain evidence="6">Pach_M1</strain>
        <tissue evidence="6">Testis</tissue>
    </source>
</reference>
<dbReference type="GO" id="GO:0046872">
    <property type="term" value="F:metal ion binding"/>
    <property type="evidence" value="ECO:0007669"/>
    <property type="project" value="InterPro"/>
</dbReference>
<name>A0A8T2KZU1_ASTMX</name>